<evidence type="ECO:0008006" key="5">
    <source>
        <dbReference type="Google" id="ProtNLM"/>
    </source>
</evidence>
<dbReference type="PANTHER" id="PTHR34222">
    <property type="entry name" value="GAG_PRE-INTEGRS DOMAIN-CONTAINING PROTEIN"/>
    <property type="match status" value="1"/>
</dbReference>
<evidence type="ECO:0000259" key="1">
    <source>
        <dbReference type="Pfam" id="PF03168"/>
    </source>
</evidence>
<dbReference type="OrthoDB" id="5544992at2759"/>
<feature type="domain" description="Late embryogenesis abundant protein LEA-2 subgroup" evidence="1">
    <location>
        <begin position="7"/>
        <end position="98"/>
    </location>
</feature>
<sequence length="444" mass="49915">MRLVTQFAVKNTNFGHFKYDNSTVTILYGGSPVGEAFIPRGRAKARQTRRFNVTVDISFEQLSGNPNLTNDINSGFLTLTSQARLSGKVELMKVIKKNKSGNMRLAPENPISILYDDSWSSAQVGCFSIIREVYNEAWLKDYVNFERVFFGGESACDPFNPFRIDNGDNPATALVSDLLTADNYVNWSRAVSRALQAKKKLGFINGIISKPQDATDPIFEAWEHCNDLVVSWLQNSDELAIYNPILVRDCGKLKVLNDRYDRDYVVQFLMGLSDSYSLSKDQIMLLEPLPPLNRVFSMIQQQERQHFMLTQPSNSDLMAMMAKTNPSSSKPAQKFHNSIAQKPNHSYCTHCKIQGHTLENCFKVGNATPHLCTHCNMSGHSVEKCYKLNGYPLGHKLHGKNKNFAAAAIATSRVCFADDHDEESSETRAFTKGQYNQLLGFVAF</sequence>
<evidence type="ECO:0000259" key="2">
    <source>
        <dbReference type="Pfam" id="PF14244"/>
    </source>
</evidence>
<dbReference type="InterPro" id="IPR029472">
    <property type="entry name" value="Copia-like_N"/>
</dbReference>
<feature type="domain" description="Retrotransposon Copia-like N-terminal" evidence="2">
    <location>
        <begin position="168"/>
        <end position="212"/>
    </location>
</feature>
<dbReference type="Proteomes" id="UP000325577">
    <property type="component" value="Linkage Group LG5"/>
</dbReference>
<dbReference type="Pfam" id="PF03168">
    <property type="entry name" value="LEA_2"/>
    <property type="match status" value="1"/>
</dbReference>
<dbReference type="InterPro" id="IPR004864">
    <property type="entry name" value="LEA_2"/>
</dbReference>
<keyword evidence="4" id="KW-1185">Reference proteome</keyword>
<reference evidence="3 4" key="1">
    <citation type="submission" date="2019-09" db="EMBL/GenBank/DDBJ databases">
        <title>A chromosome-level genome assembly of the Chinese tupelo Nyssa sinensis.</title>
        <authorList>
            <person name="Yang X."/>
            <person name="Kang M."/>
            <person name="Yang Y."/>
            <person name="Xiong H."/>
            <person name="Wang M."/>
            <person name="Zhang Z."/>
            <person name="Wang Z."/>
            <person name="Wu H."/>
            <person name="Ma T."/>
            <person name="Liu J."/>
            <person name="Xi Z."/>
        </authorList>
    </citation>
    <scope>NUCLEOTIDE SEQUENCE [LARGE SCALE GENOMIC DNA]</scope>
    <source>
        <strain evidence="3">J267</strain>
        <tissue evidence="3">Leaf</tissue>
    </source>
</reference>
<evidence type="ECO:0000313" key="4">
    <source>
        <dbReference type="Proteomes" id="UP000325577"/>
    </source>
</evidence>
<evidence type="ECO:0000313" key="3">
    <source>
        <dbReference type="EMBL" id="KAA8520885.1"/>
    </source>
</evidence>
<gene>
    <name evidence="3" type="ORF">F0562_011558</name>
</gene>
<dbReference type="EMBL" id="CM018048">
    <property type="protein sequence ID" value="KAA8520885.1"/>
    <property type="molecule type" value="Genomic_DNA"/>
</dbReference>
<accession>A0A5J4ZQA8</accession>
<dbReference type="Pfam" id="PF14244">
    <property type="entry name" value="Retrotran_gag_3"/>
    <property type="match status" value="1"/>
</dbReference>
<dbReference type="PANTHER" id="PTHR34222:SF99">
    <property type="entry name" value="PROTEIN, PUTATIVE-RELATED"/>
    <property type="match status" value="1"/>
</dbReference>
<proteinExistence type="predicted"/>
<dbReference type="AlphaFoldDB" id="A0A5J4ZQA8"/>
<name>A0A5J4ZQA8_9ASTE</name>
<protein>
    <recommendedName>
        <fullName evidence="5">Retrotransposon Copia-like N-terminal domain-containing protein</fullName>
    </recommendedName>
</protein>
<organism evidence="3 4">
    <name type="scientific">Nyssa sinensis</name>
    <dbReference type="NCBI Taxonomy" id="561372"/>
    <lineage>
        <taxon>Eukaryota</taxon>
        <taxon>Viridiplantae</taxon>
        <taxon>Streptophyta</taxon>
        <taxon>Embryophyta</taxon>
        <taxon>Tracheophyta</taxon>
        <taxon>Spermatophyta</taxon>
        <taxon>Magnoliopsida</taxon>
        <taxon>eudicotyledons</taxon>
        <taxon>Gunneridae</taxon>
        <taxon>Pentapetalae</taxon>
        <taxon>asterids</taxon>
        <taxon>Cornales</taxon>
        <taxon>Nyssaceae</taxon>
        <taxon>Nyssa</taxon>
    </lineage>
</organism>